<feature type="transmembrane region" description="Helical" evidence="6">
    <location>
        <begin position="120"/>
        <end position="137"/>
    </location>
</feature>
<keyword evidence="4 6" id="KW-1133">Transmembrane helix</keyword>
<keyword evidence="2" id="KW-1003">Cell membrane</keyword>
<dbReference type="PANTHER" id="PTHR35007">
    <property type="entry name" value="INTEGRAL MEMBRANE PROTEIN-RELATED"/>
    <property type="match status" value="1"/>
</dbReference>
<feature type="transmembrane region" description="Helical" evidence="6">
    <location>
        <begin position="264"/>
        <end position="284"/>
    </location>
</feature>
<evidence type="ECO:0000256" key="6">
    <source>
        <dbReference type="SAM" id="Phobius"/>
    </source>
</evidence>
<reference evidence="8 9" key="1">
    <citation type="submission" date="2017-06" db="EMBL/GenBank/DDBJ databases">
        <authorList>
            <person name="Kim H.J."/>
            <person name="Triplett B.A."/>
        </authorList>
    </citation>
    <scope>NUCLEOTIDE SEQUENCE [LARGE SCALE GENOMIC DNA]</scope>
    <source>
        <strain evidence="8 9">DSM 18704</strain>
    </source>
</reference>
<protein>
    <submittedName>
        <fullName evidence="8">Tight adherence protein B</fullName>
    </submittedName>
</protein>
<dbReference type="RefSeq" id="WP_089407351.1">
    <property type="nucleotide sequence ID" value="NZ_FZOU01000001.1"/>
</dbReference>
<dbReference type="InterPro" id="IPR042094">
    <property type="entry name" value="T2SS_GspF_sf"/>
</dbReference>
<keyword evidence="9" id="KW-1185">Reference proteome</keyword>
<keyword evidence="5 6" id="KW-0472">Membrane</keyword>
<keyword evidence="3 6" id="KW-0812">Transmembrane</keyword>
<evidence type="ECO:0000256" key="3">
    <source>
        <dbReference type="ARBA" id="ARBA00022692"/>
    </source>
</evidence>
<evidence type="ECO:0000256" key="5">
    <source>
        <dbReference type="ARBA" id="ARBA00023136"/>
    </source>
</evidence>
<evidence type="ECO:0000256" key="2">
    <source>
        <dbReference type="ARBA" id="ARBA00022475"/>
    </source>
</evidence>
<organism evidence="8 9">
    <name type="scientific">Granulicella rosea</name>
    <dbReference type="NCBI Taxonomy" id="474952"/>
    <lineage>
        <taxon>Bacteria</taxon>
        <taxon>Pseudomonadati</taxon>
        <taxon>Acidobacteriota</taxon>
        <taxon>Terriglobia</taxon>
        <taxon>Terriglobales</taxon>
        <taxon>Acidobacteriaceae</taxon>
        <taxon>Granulicella</taxon>
    </lineage>
</organism>
<feature type="transmembrane region" description="Helical" evidence="6">
    <location>
        <begin position="6"/>
        <end position="23"/>
    </location>
</feature>
<evidence type="ECO:0000256" key="1">
    <source>
        <dbReference type="ARBA" id="ARBA00004651"/>
    </source>
</evidence>
<evidence type="ECO:0000259" key="7">
    <source>
        <dbReference type="Pfam" id="PF00482"/>
    </source>
</evidence>
<name>A0A239ERH4_9BACT</name>
<dbReference type="PANTHER" id="PTHR35007:SF1">
    <property type="entry name" value="PILUS ASSEMBLY PROTEIN"/>
    <property type="match status" value="1"/>
</dbReference>
<feature type="transmembrane region" description="Helical" evidence="6">
    <location>
        <begin position="92"/>
        <end position="114"/>
    </location>
</feature>
<comment type="subcellular location">
    <subcellularLocation>
        <location evidence="1">Cell membrane</location>
        <topology evidence="1">Multi-pass membrane protein</topology>
    </subcellularLocation>
</comment>
<dbReference type="AlphaFoldDB" id="A0A239ERH4"/>
<dbReference type="Proteomes" id="UP000198356">
    <property type="component" value="Unassembled WGS sequence"/>
</dbReference>
<sequence length="324" mass="35171">MAILVLTFLVTMSMMFAGLLLALRPTREQKAIQRRITVIKRTHGELGGDKDEIAQYLSAPETGAFGWIEAQLADSRISESLKLMLLRADSTTAVGMVIVTIVGTGAAAAAIAFLATGMPLVAAPVALVGAYIPILVFKIRGSMRLKAFNNALPDAIEMMSRCLRAGHSMSSAIGIIADQAAEPVKTEFAEVFKKQNFGLPMRDALMQMLDRIPSQDLRVLFTGILVQKDTGGNLVDILDRIVHVIRERQRIKGDIQTHTAQGRLTGWILCMLPVVMLGLINFINPGYSRVLFVDPTGQKFLGGGVFLLCVGVLIIRSIINGIEI</sequence>
<gene>
    <name evidence="8" type="ORF">SAMN05421770_1011122</name>
</gene>
<dbReference type="Pfam" id="PF00482">
    <property type="entry name" value="T2SSF"/>
    <property type="match status" value="1"/>
</dbReference>
<evidence type="ECO:0000313" key="9">
    <source>
        <dbReference type="Proteomes" id="UP000198356"/>
    </source>
</evidence>
<proteinExistence type="predicted"/>
<dbReference type="Gene3D" id="1.20.81.30">
    <property type="entry name" value="Type II secretion system (T2SS), domain F"/>
    <property type="match status" value="1"/>
</dbReference>
<evidence type="ECO:0000256" key="4">
    <source>
        <dbReference type="ARBA" id="ARBA00022989"/>
    </source>
</evidence>
<feature type="domain" description="Type II secretion system protein GspF" evidence="7">
    <location>
        <begin position="156"/>
        <end position="280"/>
    </location>
</feature>
<dbReference type="OrthoDB" id="9803381at2"/>
<feature type="transmembrane region" description="Helical" evidence="6">
    <location>
        <begin position="300"/>
        <end position="319"/>
    </location>
</feature>
<dbReference type="EMBL" id="FZOU01000001">
    <property type="protein sequence ID" value="SNS47276.1"/>
    <property type="molecule type" value="Genomic_DNA"/>
</dbReference>
<dbReference type="InterPro" id="IPR018076">
    <property type="entry name" value="T2SS_GspF_dom"/>
</dbReference>
<evidence type="ECO:0000313" key="8">
    <source>
        <dbReference type="EMBL" id="SNS47276.1"/>
    </source>
</evidence>
<dbReference type="GO" id="GO:0005886">
    <property type="term" value="C:plasma membrane"/>
    <property type="evidence" value="ECO:0007669"/>
    <property type="project" value="UniProtKB-SubCell"/>
</dbReference>
<accession>A0A239ERH4</accession>